<evidence type="ECO:0000313" key="1">
    <source>
        <dbReference type="EMBL" id="GGT70976.1"/>
    </source>
</evidence>
<keyword evidence="2" id="KW-1185">Reference proteome</keyword>
<gene>
    <name evidence="1" type="ORF">GCM10010287_51810</name>
</gene>
<name>A0ABQ2U4Y6_9ACTN</name>
<comment type="caution">
    <text evidence="1">The sequence shown here is derived from an EMBL/GenBank/DDBJ whole genome shotgun (WGS) entry which is preliminary data.</text>
</comment>
<protein>
    <recommendedName>
        <fullName evidence="3">KAP NTPase domain-containing protein</fullName>
    </recommendedName>
</protein>
<evidence type="ECO:0000313" key="2">
    <source>
        <dbReference type="Proteomes" id="UP000629911"/>
    </source>
</evidence>
<accession>A0ABQ2U4Y6</accession>
<sequence>MPRPGGEIAVDPNEAAAVALRGLQSFEELILGELAKTGLPTDGILVGLAERHALMESTGFALARLPVQDRGHASYISKMIIAGSVGLFDAALNYLWDETVLELRKRVVNFDLQYFYEVAEKNDNKRKDLKSEEDLPKLDDQKLLSGCREIGLISDIGFQELDLIRYMRNWASAAHPNQAELDGLQLANWLGTCIKHAITLPYDQITAQVKKLLVKVREKRLDESAIKEISTFFVNLPTVQADPLASGFFSRYTTLTTTPETLDNIRGLWPALWDRISEDTRYNFGFRLGRFRANGDQEQAVLARQLLDLVGGATYLPSEERAWEIDGALDELVDAHNGWSNFYTEPPIARRLQELVGQHGDVPEGLSRKYVLGVVEAFLTNGNGVAINADPVYRDLIARFSPQQASIALRSFTDTAIASKLQQKLPREQWTELLGLIENKLTGRNDRDLFDTIQGFAGQPNQLSKDAEIKAKLKRFDA</sequence>
<evidence type="ECO:0008006" key="3">
    <source>
        <dbReference type="Google" id="ProtNLM"/>
    </source>
</evidence>
<dbReference type="Proteomes" id="UP000629911">
    <property type="component" value="Unassembled WGS sequence"/>
</dbReference>
<dbReference type="EMBL" id="BMTZ01000020">
    <property type="protein sequence ID" value="GGT70976.1"/>
    <property type="molecule type" value="Genomic_DNA"/>
</dbReference>
<reference evidence="2" key="1">
    <citation type="journal article" date="2019" name="Int. J. Syst. Evol. Microbiol.">
        <title>The Global Catalogue of Microorganisms (GCM) 10K type strain sequencing project: providing services to taxonomists for standard genome sequencing and annotation.</title>
        <authorList>
            <consortium name="The Broad Institute Genomics Platform"/>
            <consortium name="The Broad Institute Genome Sequencing Center for Infectious Disease"/>
            <person name="Wu L."/>
            <person name="Ma J."/>
        </authorList>
    </citation>
    <scope>NUCLEOTIDE SEQUENCE [LARGE SCALE GENOMIC DNA]</scope>
    <source>
        <strain evidence="2">JCM 4422</strain>
    </source>
</reference>
<organism evidence="1 2">
    <name type="scientific">Streptomyces variabilis</name>
    <dbReference type="NCBI Taxonomy" id="67372"/>
    <lineage>
        <taxon>Bacteria</taxon>
        <taxon>Bacillati</taxon>
        <taxon>Actinomycetota</taxon>
        <taxon>Actinomycetes</taxon>
        <taxon>Kitasatosporales</taxon>
        <taxon>Streptomycetaceae</taxon>
        <taxon>Streptomyces</taxon>
        <taxon>Streptomyces griseoincarnatus group</taxon>
    </lineage>
</organism>
<proteinExistence type="predicted"/>